<dbReference type="Pfam" id="PF22936">
    <property type="entry name" value="Pol_BBD"/>
    <property type="match status" value="1"/>
</dbReference>
<dbReference type="EMBL" id="CAKKTJ010000158">
    <property type="protein sequence ID" value="CAH0476746.1"/>
    <property type="molecule type" value="Genomic_DNA"/>
</dbReference>
<comment type="caution">
    <text evidence="2">The sequence shown here is derived from an EMBL/GenBank/DDBJ whole genome shotgun (WGS) entry which is preliminary data.</text>
</comment>
<dbReference type="AlphaFoldDB" id="A0AAU9KYQ4"/>
<protein>
    <recommendedName>
        <fullName evidence="1">Retrovirus-related Pol polyprotein from transposon TNT 1-94-like beta-barrel domain-containing protein</fullName>
    </recommendedName>
</protein>
<organism evidence="2 3">
    <name type="scientific">Peronospora belbahrii</name>
    <dbReference type="NCBI Taxonomy" id="622444"/>
    <lineage>
        <taxon>Eukaryota</taxon>
        <taxon>Sar</taxon>
        <taxon>Stramenopiles</taxon>
        <taxon>Oomycota</taxon>
        <taxon>Peronosporomycetes</taxon>
        <taxon>Peronosporales</taxon>
        <taxon>Peronosporaceae</taxon>
        <taxon>Peronospora</taxon>
    </lineage>
</organism>
<gene>
    <name evidence="2" type="ORF">PBS003_LOCUS3516</name>
</gene>
<feature type="domain" description="Retrovirus-related Pol polyprotein from transposon TNT 1-94-like beta-barrel" evidence="1">
    <location>
        <begin position="177"/>
        <end position="219"/>
    </location>
</feature>
<dbReference type="Proteomes" id="UP001160483">
    <property type="component" value="Unassembled WGS sequence"/>
</dbReference>
<reference evidence="2" key="1">
    <citation type="submission" date="2021-11" db="EMBL/GenBank/DDBJ databases">
        <authorList>
            <person name="Islam A."/>
            <person name="Islam S."/>
            <person name="Flora M.S."/>
            <person name="Rahman M."/>
            <person name="Ziaur R.M."/>
            <person name="Epstein J.H."/>
            <person name="Hassan M."/>
            <person name="Klassen M."/>
            <person name="Woodard K."/>
            <person name="Webb A."/>
            <person name="Webby R.J."/>
            <person name="El Zowalaty M.E."/>
        </authorList>
    </citation>
    <scope>NUCLEOTIDE SEQUENCE</scope>
    <source>
        <strain evidence="2">Pbs3</strain>
    </source>
</reference>
<accession>A0AAU9KYQ4</accession>
<dbReference type="InterPro" id="IPR054722">
    <property type="entry name" value="PolX-like_BBD"/>
</dbReference>
<proteinExistence type="predicted"/>
<name>A0AAU9KYQ4_9STRA</name>
<dbReference type="Pfam" id="PF14223">
    <property type="entry name" value="Retrotran_gag_2"/>
    <property type="match status" value="1"/>
</dbReference>
<sequence>MEDYVRSSNIAFGQMFLHMDADYHHVIDDCEEKWVACTHLKTLYGGSQKDGRMFSKRQLFSMEMKKGGNLMHHCNEVLNISAKLTSNGAKMEDEDVAICLLHIVPKSYENECPVNFGDKQTQLLLREVVRVLKNDKIKRQGKKTALVIDEEAANAFSTERKSHQLVLSTGKSIPGMWAIDSGATDHVCNNKATFTTLVEKDEGDLLVADGNKDAIKGVENHHQTTGSAQQLRARHRNQGCLIRAEDERESAIGAADQQEWQVSRGAQRCEYARSAQEFEASGGNSGARR</sequence>
<evidence type="ECO:0000313" key="3">
    <source>
        <dbReference type="Proteomes" id="UP001160483"/>
    </source>
</evidence>
<evidence type="ECO:0000313" key="2">
    <source>
        <dbReference type="EMBL" id="CAH0476746.1"/>
    </source>
</evidence>
<evidence type="ECO:0000259" key="1">
    <source>
        <dbReference type="Pfam" id="PF22936"/>
    </source>
</evidence>